<proteinExistence type="predicted"/>
<evidence type="ECO:0000256" key="1">
    <source>
        <dbReference type="SAM" id="MobiDB-lite"/>
    </source>
</evidence>
<evidence type="ECO:0000313" key="2">
    <source>
        <dbReference type="EMBL" id="EWM22572.1"/>
    </source>
</evidence>
<comment type="caution">
    <text evidence="2">The sequence shown here is derived from an EMBL/GenBank/DDBJ whole genome shotgun (WGS) entry which is preliminary data.</text>
</comment>
<name>W7T811_9STRA</name>
<gene>
    <name evidence="2" type="ORF">Naga_101160g3</name>
</gene>
<organism evidence="2 3">
    <name type="scientific">Nannochloropsis gaditana</name>
    <dbReference type="NCBI Taxonomy" id="72520"/>
    <lineage>
        <taxon>Eukaryota</taxon>
        <taxon>Sar</taxon>
        <taxon>Stramenopiles</taxon>
        <taxon>Ochrophyta</taxon>
        <taxon>Eustigmatophyceae</taxon>
        <taxon>Eustigmatales</taxon>
        <taxon>Monodopsidaceae</taxon>
        <taxon>Nannochloropsis</taxon>
    </lineage>
</organism>
<sequence length="175" mass="18956">MPVCRGAASVHRSPRSRPYRASLRLQVSFDAPPRSSSTVHCAPFPSLLPFLFPIRSQPSPGAAATMSPDLRVVSEGGGGGKGEEGGEGEEEEAEDGRGAREEEVRAARWWEDRAALSSLLRDIRQGRRPVDGPLLDLLLVMGRRVFDASYRPSAGVLSACRPRFKEGTKNDEASV</sequence>
<dbReference type="Proteomes" id="UP000019335">
    <property type="component" value="Unassembled WGS sequence"/>
</dbReference>
<protein>
    <submittedName>
        <fullName evidence="2">Uncharacterized protein</fullName>
    </submittedName>
</protein>
<feature type="compositionally biased region" description="Acidic residues" evidence="1">
    <location>
        <begin position="85"/>
        <end position="94"/>
    </location>
</feature>
<evidence type="ECO:0000313" key="3">
    <source>
        <dbReference type="Proteomes" id="UP000019335"/>
    </source>
</evidence>
<reference evidence="2 3" key="1">
    <citation type="journal article" date="2014" name="Mol. Plant">
        <title>Chromosome Scale Genome Assembly and Transcriptome Profiling of Nannochloropsis gaditana in Nitrogen Depletion.</title>
        <authorList>
            <person name="Corteggiani Carpinelli E."/>
            <person name="Telatin A."/>
            <person name="Vitulo N."/>
            <person name="Forcato C."/>
            <person name="D'Angelo M."/>
            <person name="Schiavon R."/>
            <person name="Vezzi A."/>
            <person name="Giacometti G.M."/>
            <person name="Morosinotto T."/>
            <person name="Valle G."/>
        </authorList>
    </citation>
    <scope>NUCLEOTIDE SEQUENCE [LARGE SCALE GENOMIC DNA]</scope>
    <source>
        <strain evidence="2 3">B-31</strain>
    </source>
</reference>
<accession>W7T811</accession>
<keyword evidence="3" id="KW-1185">Reference proteome</keyword>
<dbReference type="AlphaFoldDB" id="W7T811"/>
<feature type="region of interest" description="Disordered" evidence="1">
    <location>
        <begin position="58"/>
        <end position="101"/>
    </location>
</feature>
<dbReference type="EMBL" id="AZIL01002142">
    <property type="protein sequence ID" value="EWM22572.1"/>
    <property type="molecule type" value="Genomic_DNA"/>
</dbReference>